<dbReference type="EMBL" id="GANP01012050">
    <property type="protein sequence ID" value="JAB72418.1"/>
    <property type="molecule type" value="mRNA"/>
</dbReference>
<sequence>MWLELSCIVCVSAVIYALYCKSSPSVPNSSLSLIMTLSSMTSDDGGPTPRGMHPARPGQVRPAGNPSLEHGRPAQNRSNLSTMVRGTRRRRQRRPSPPPYPPPEDAVGRLERVHRDLRDMYVRGMLPDAAVRDLPNLFRALGINVELDVEAILGTRSNNLPD</sequence>
<feature type="region of interest" description="Disordered" evidence="1">
    <location>
        <begin position="40"/>
        <end position="108"/>
    </location>
</feature>
<feature type="chain" id="PRO_5004735202" evidence="2">
    <location>
        <begin position="18"/>
        <end position="162"/>
    </location>
</feature>
<organism evidence="3">
    <name type="scientific">Ixodes ricinus</name>
    <name type="common">Common tick</name>
    <name type="synonym">Acarus ricinus</name>
    <dbReference type="NCBI Taxonomy" id="34613"/>
    <lineage>
        <taxon>Eukaryota</taxon>
        <taxon>Metazoa</taxon>
        <taxon>Ecdysozoa</taxon>
        <taxon>Arthropoda</taxon>
        <taxon>Chelicerata</taxon>
        <taxon>Arachnida</taxon>
        <taxon>Acari</taxon>
        <taxon>Parasitiformes</taxon>
        <taxon>Ixodida</taxon>
        <taxon>Ixodoidea</taxon>
        <taxon>Ixodidae</taxon>
        <taxon>Ixodinae</taxon>
        <taxon>Ixodes</taxon>
    </lineage>
</organism>
<feature type="signal peptide" evidence="2">
    <location>
        <begin position="1"/>
        <end position="17"/>
    </location>
</feature>
<name>V5HG31_IXORI</name>
<protein>
    <submittedName>
        <fullName evidence="3">Putative secreted protein</fullName>
    </submittedName>
</protein>
<keyword evidence="2" id="KW-0732">Signal</keyword>
<dbReference type="AlphaFoldDB" id="V5HG31"/>
<feature type="compositionally biased region" description="Pro residues" evidence="1">
    <location>
        <begin position="95"/>
        <end position="104"/>
    </location>
</feature>
<evidence type="ECO:0000256" key="2">
    <source>
        <dbReference type="SAM" id="SignalP"/>
    </source>
</evidence>
<reference evidence="3" key="1">
    <citation type="journal article" date="2015" name="Sci. Rep.">
        <title>Tissue- and time-dependent transcription in Ixodes ricinus salivary glands and midguts when blood feeding on the vertebrate host.</title>
        <authorList>
            <person name="Kotsyfakis M."/>
            <person name="Schwarz A."/>
            <person name="Erhart J."/>
            <person name="Ribeiro J.M."/>
        </authorList>
    </citation>
    <scope>NUCLEOTIDE SEQUENCE</scope>
    <source>
        <tissue evidence="3">Salivary gland and midgut</tissue>
    </source>
</reference>
<proteinExistence type="evidence at transcript level"/>
<evidence type="ECO:0000256" key="1">
    <source>
        <dbReference type="SAM" id="MobiDB-lite"/>
    </source>
</evidence>
<evidence type="ECO:0000313" key="3">
    <source>
        <dbReference type="EMBL" id="JAB72418.1"/>
    </source>
</evidence>
<accession>V5HG31</accession>
<feature type="compositionally biased region" description="Polar residues" evidence="1">
    <location>
        <begin position="75"/>
        <end position="84"/>
    </location>
</feature>